<dbReference type="SUPFAM" id="SSF52283">
    <property type="entry name" value="Formate/glycerate dehydrogenase catalytic domain-like"/>
    <property type="match status" value="1"/>
</dbReference>
<dbReference type="RefSeq" id="WP_211681534.1">
    <property type="nucleotide sequence ID" value="NZ_JAGRQH010000003.1"/>
</dbReference>
<dbReference type="EMBL" id="JAGRQH010000003">
    <property type="protein sequence ID" value="MBR0559778.1"/>
    <property type="molecule type" value="Genomic_DNA"/>
</dbReference>
<dbReference type="InterPro" id="IPR029753">
    <property type="entry name" value="D-isomer_DH_CS"/>
</dbReference>
<sequence>MSFVLKSTEERARLWKPMFARELPELPFYTWPETGDPQKVRYIAAWQPPENLAELFPNLEILFSVGAGVDQLNLAAVPRGVRVVRMMEPGLAEGMIEYVLWAVLSYHRNMFHYARQQRKQVWQGAPNVSSGLFRVGVMGMGALGIPVLEKLAQFGYVCNGWSRSRHNIPGIKSYAGPDELDDFLVSTNVLICLMPLTDATRGVLNRELFAKLPKGACLINCGRGGHLVQDDLIQALDEGQLSQAVLDVTDPEPLPDRHPFWEHPLIFLTPHIASSSRVETGGEMIFNNIMRYEKGLNMLGEIDKISGY</sequence>
<dbReference type="Gene3D" id="3.40.50.720">
    <property type="entry name" value="NAD(P)-binding Rossmann-like Domain"/>
    <property type="match status" value="2"/>
</dbReference>
<keyword evidence="2" id="KW-0520">NAD</keyword>
<dbReference type="Proteomes" id="UP000677812">
    <property type="component" value="Unassembled WGS sequence"/>
</dbReference>
<dbReference type="InterPro" id="IPR036291">
    <property type="entry name" value="NAD(P)-bd_dom_sf"/>
</dbReference>
<evidence type="ECO:0000256" key="2">
    <source>
        <dbReference type="ARBA" id="ARBA00023027"/>
    </source>
</evidence>
<keyword evidence="1" id="KW-0560">Oxidoreductase</keyword>
<dbReference type="PANTHER" id="PTHR43333">
    <property type="entry name" value="2-HACID_DH_C DOMAIN-CONTAINING PROTEIN"/>
    <property type="match status" value="1"/>
</dbReference>
<proteinExistence type="predicted"/>
<dbReference type="InterPro" id="IPR006140">
    <property type="entry name" value="D-isomer_DH_NAD-bd"/>
</dbReference>
<reference evidence="4 5" key="1">
    <citation type="submission" date="2021-04" db="EMBL/GenBank/DDBJ databases">
        <title>The complete genome sequence of Neokomagataea sp. TBRC 2177.</title>
        <authorList>
            <person name="Charoenyingcharoen P."/>
            <person name="Yukphan P."/>
        </authorList>
    </citation>
    <scope>NUCLEOTIDE SEQUENCE [LARGE SCALE GENOMIC DNA]</scope>
    <source>
        <strain evidence="4 5">TBRC 2177</strain>
    </source>
</reference>
<protein>
    <submittedName>
        <fullName evidence="4">Glyoxylate/hydroxypyruvate reductase A</fullName>
    </submittedName>
</protein>
<dbReference type="SUPFAM" id="SSF51735">
    <property type="entry name" value="NAD(P)-binding Rossmann-fold domains"/>
    <property type="match status" value="1"/>
</dbReference>
<evidence type="ECO:0000313" key="4">
    <source>
        <dbReference type="EMBL" id="MBR0559778.1"/>
    </source>
</evidence>
<dbReference type="PANTHER" id="PTHR43333:SF1">
    <property type="entry name" value="D-ISOMER SPECIFIC 2-HYDROXYACID DEHYDROGENASE NAD-BINDING DOMAIN-CONTAINING PROTEIN"/>
    <property type="match status" value="1"/>
</dbReference>
<organism evidence="4 5">
    <name type="scientific">Neokomagataea anthophila</name>
    <dbReference type="NCBI Taxonomy" id="2826925"/>
    <lineage>
        <taxon>Bacteria</taxon>
        <taxon>Pseudomonadati</taxon>
        <taxon>Pseudomonadota</taxon>
        <taxon>Alphaproteobacteria</taxon>
        <taxon>Acetobacterales</taxon>
        <taxon>Acetobacteraceae</taxon>
        <taxon>Neokomagataea</taxon>
    </lineage>
</organism>
<dbReference type="CDD" id="cd12164">
    <property type="entry name" value="GDH_like_2"/>
    <property type="match status" value="1"/>
</dbReference>
<keyword evidence="5" id="KW-1185">Reference proteome</keyword>
<dbReference type="Pfam" id="PF02826">
    <property type="entry name" value="2-Hacid_dh_C"/>
    <property type="match status" value="1"/>
</dbReference>
<dbReference type="PROSITE" id="PS00671">
    <property type="entry name" value="D_2_HYDROXYACID_DH_3"/>
    <property type="match status" value="1"/>
</dbReference>
<comment type="caution">
    <text evidence="4">The sequence shown here is derived from an EMBL/GenBank/DDBJ whole genome shotgun (WGS) entry which is preliminary data.</text>
</comment>
<evidence type="ECO:0000256" key="1">
    <source>
        <dbReference type="ARBA" id="ARBA00023002"/>
    </source>
</evidence>
<evidence type="ECO:0000259" key="3">
    <source>
        <dbReference type="Pfam" id="PF02826"/>
    </source>
</evidence>
<name>A0ABS5E8F2_9PROT</name>
<feature type="domain" description="D-isomer specific 2-hydroxyacid dehydrogenase NAD-binding" evidence="3">
    <location>
        <begin position="101"/>
        <end position="273"/>
    </location>
</feature>
<accession>A0ABS5E8F2</accession>
<evidence type="ECO:0000313" key="5">
    <source>
        <dbReference type="Proteomes" id="UP000677812"/>
    </source>
</evidence>
<gene>
    <name evidence="4" type="ORF">KB213_06895</name>
</gene>